<protein>
    <submittedName>
        <fullName evidence="2">Uncharacterized protein</fullName>
    </submittedName>
</protein>
<proteinExistence type="predicted"/>
<dbReference type="OrthoDB" id="3973028at2759"/>
<evidence type="ECO:0000313" key="2">
    <source>
        <dbReference type="EMBL" id="OBA26524.1"/>
    </source>
</evidence>
<reference evidence="3" key="1">
    <citation type="journal article" date="2016" name="Proc. Natl. Acad. Sci. U.S.A.">
        <title>Comparative genomics of biotechnologically important yeasts.</title>
        <authorList>
            <person name="Riley R."/>
            <person name="Haridas S."/>
            <person name="Wolfe K.H."/>
            <person name="Lopes M.R."/>
            <person name="Hittinger C.T."/>
            <person name="Goeker M."/>
            <person name="Salamov A.A."/>
            <person name="Wisecaver J.H."/>
            <person name="Long T.M."/>
            <person name="Calvey C.H."/>
            <person name="Aerts A.L."/>
            <person name="Barry K.W."/>
            <person name="Choi C."/>
            <person name="Clum A."/>
            <person name="Coughlan A.Y."/>
            <person name="Deshpande S."/>
            <person name="Douglass A.P."/>
            <person name="Hanson S.J."/>
            <person name="Klenk H.-P."/>
            <person name="LaButti K.M."/>
            <person name="Lapidus A."/>
            <person name="Lindquist E.A."/>
            <person name="Lipzen A.M."/>
            <person name="Meier-Kolthoff J.P."/>
            <person name="Ohm R.A."/>
            <person name="Otillar R.P."/>
            <person name="Pangilinan J.L."/>
            <person name="Peng Y."/>
            <person name="Rokas A."/>
            <person name="Rosa C.A."/>
            <person name="Scheuner C."/>
            <person name="Sibirny A.A."/>
            <person name="Slot J.C."/>
            <person name="Stielow J.B."/>
            <person name="Sun H."/>
            <person name="Kurtzman C.P."/>
            <person name="Blackwell M."/>
            <person name="Grigoriev I.V."/>
            <person name="Jeffries T.W."/>
        </authorList>
    </citation>
    <scope>NUCLEOTIDE SEQUENCE [LARGE SCALE GENOMIC DNA]</scope>
    <source>
        <strain evidence="3">NRRL Y-1626</strain>
    </source>
</reference>
<gene>
    <name evidence="2" type="ORF">HANVADRAFT_77019</name>
</gene>
<feature type="region of interest" description="Disordered" evidence="1">
    <location>
        <begin position="597"/>
        <end position="616"/>
    </location>
</feature>
<evidence type="ECO:0000313" key="3">
    <source>
        <dbReference type="Proteomes" id="UP000092321"/>
    </source>
</evidence>
<evidence type="ECO:0000256" key="1">
    <source>
        <dbReference type="SAM" id="MobiDB-lite"/>
    </source>
</evidence>
<feature type="compositionally biased region" description="Low complexity" evidence="1">
    <location>
        <begin position="467"/>
        <end position="502"/>
    </location>
</feature>
<dbReference type="EMBL" id="LXPE01000016">
    <property type="protein sequence ID" value="OBA26524.1"/>
    <property type="molecule type" value="Genomic_DNA"/>
</dbReference>
<feature type="compositionally biased region" description="Basic and acidic residues" evidence="1">
    <location>
        <begin position="547"/>
        <end position="557"/>
    </location>
</feature>
<feature type="region of interest" description="Disordered" evidence="1">
    <location>
        <begin position="528"/>
        <end position="557"/>
    </location>
</feature>
<keyword evidence="3" id="KW-1185">Reference proteome</keyword>
<feature type="compositionally biased region" description="Basic and acidic residues" evidence="1">
    <location>
        <begin position="607"/>
        <end position="616"/>
    </location>
</feature>
<accession>A0A1B7TCR4</accession>
<comment type="caution">
    <text evidence="2">The sequence shown here is derived from an EMBL/GenBank/DDBJ whole genome shotgun (WGS) entry which is preliminary data.</text>
</comment>
<name>A0A1B7TCR4_9ASCO</name>
<organism evidence="2 3">
    <name type="scientific">Hanseniaspora valbyensis NRRL Y-1626</name>
    <dbReference type="NCBI Taxonomy" id="766949"/>
    <lineage>
        <taxon>Eukaryota</taxon>
        <taxon>Fungi</taxon>
        <taxon>Dikarya</taxon>
        <taxon>Ascomycota</taxon>
        <taxon>Saccharomycotina</taxon>
        <taxon>Saccharomycetes</taxon>
        <taxon>Saccharomycodales</taxon>
        <taxon>Saccharomycodaceae</taxon>
        <taxon>Hanseniaspora</taxon>
    </lineage>
</organism>
<dbReference type="Proteomes" id="UP000092321">
    <property type="component" value="Unassembled WGS sequence"/>
</dbReference>
<feature type="region of interest" description="Disordered" evidence="1">
    <location>
        <begin position="467"/>
        <end position="507"/>
    </location>
</feature>
<dbReference type="AlphaFoldDB" id="A0A1B7TCR4"/>
<sequence length="623" mass="70165">MHFFSTTRSHRLSLSHSEEKKISDFIENPSQSTYNKHKKKRSTVTGGAGQYFESNIYEEIFSIHMDFQNFQTAETFKHYKTNITKNTLLANKPMKCLNINHSDSFDKTNLLHPSLEDLDIDYFKYPELENQDLIVNLLEVNKNDLLNSSSLSSIQRLQITQADAFVFELRDCSMVLDNPYLAFDQIDALAEILQELEQLIPIIYENMDPSSQNLETPFMFTCCTCNGHRDNNHTIENGSVRQLNPKLVQFFKDLGINYRTSFYPTSMQKDVGFQSSERLADAATNAESNYNSDARPMSFSSNSVPIIRNNENINHLTATVNHDTGRLMVMSTEEVIYKMTRKIVNSKLDAYYQVERKNGTLASSSHNCSSSSCLAQRESAFFVSKDVRESTNRTPPFQSPSFTNSVVLNNSITRLDSDQLYTPTTENYTLHSQLTDSNMNFFNNQNKARSNASSPIMFRAGLKSEATAASNTAATPNNSNNKQHTESYLSSPSLTSTSASSPIHTRNILSNSKSNVISEGTSNIFAAKSNNNNESLEKQQRNSAKNSDSEKRRDIEQKESIVVVAEPKTASTDGGYLSDTNITKRITETSRESKKDVKVTVKNSKKPVADKKKQKDGLCCVVM</sequence>